<dbReference type="AlphaFoldDB" id="A0AAN8A6K1"/>
<dbReference type="GO" id="GO:0042147">
    <property type="term" value="P:retrograde transport, endosome to Golgi"/>
    <property type="evidence" value="ECO:0007669"/>
    <property type="project" value="TreeGrafter"/>
</dbReference>
<feature type="domain" description="RIC1 C-terminal alpha solenoid region" evidence="3">
    <location>
        <begin position="783"/>
        <end position="901"/>
    </location>
</feature>
<keyword evidence="2" id="KW-0472">Membrane</keyword>
<dbReference type="GO" id="GO:0005829">
    <property type="term" value="C:cytosol"/>
    <property type="evidence" value="ECO:0007669"/>
    <property type="project" value="TreeGrafter"/>
</dbReference>
<accession>A0AAN8A6K1</accession>
<comment type="subcellular location">
    <subcellularLocation>
        <location evidence="1">Membrane</location>
    </subcellularLocation>
</comment>
<dbReference type="GO" id="GO:0006886">
    <property type="term" value="P:intracellular protein transport"/>
    <property type="evidence" value="ECO:0007669"/>
    <property type="project" value="InterPro"/>
</dbReference>
<organism evidence="4 5">
    <name type="scientific">Arxiozyma heterogenica</name>
    <dbReference type="NCBI Taxonomy" id="278026"/>
    <lineage>
        <taxon>Eukaryota</taxon>
        <taxon>Fungi</taxon>
        <taxon>Dikarya</taxon>
        <taxon>Ascomycota</taxon>
        <taxon>Saccharomycotina</taxon>
        <taxon>Saccharomycetes</taxon>
        <taxon>Saccharomycetales</taxon>
        <taxon>Saccharomycetaceae</taxon>
        <taxon>Arxiozyma</taxon>
    </lineage>
</organism>
<dbReference type="GO" id="GO:0000139">
    <property type="term" value="C:Golgi membrane"/>
    <property type="evidence" value="ECO:0007669"/>
    <property type="project" value="TreeGrafter"/>
</dbReference>
<reference evidence="5" key="1">
    <citation type="submission" date="2023-07" db="EMBL/GenBank/DDBJ databases">
        <title>A draft genome of Kazachstania heterogenica Y-27499.</title>
        <authorList>
            <person name="Donic C."/>
            <person name="Kralova J.S."/>
            <person name="Fidel L."/>
            <person name="Ben-Dor S."/>
            <person name="Jung S."/>
        </authorList>
    </citation>
    <scope>NUCLEOTIDE SEQUENCE [LARGE SCALE GENOMIC DNA]</scope>
    <source>
        <strain evidence="5">Y27499</strain>
    </source>
</reference>
<dbReference type="PANTHER" id="PTHR22746">
    <property type="entry name" value="RAB6A-GEF COMPLEX PARTNER PROTEIN 1"/>
    <property type="match status" value="1"/>
</dbReference>
<evidence type="ECO:0000256" key="1">
    <source>
        <dbReference type="ARBA" id="ARBA00004370"/>
    </source>
</evidence>
<dbReference type="EMBL" id="JAWIZZ010000051">
    <property type="protein sequence ID" value="KAK5778817.1"/>
    <property type="molecule type" value="Genomic_DNA"/>
</dbReference>
<proteinExistence type="predicted"/>
<protein>
    <recommendedName>
        <fullName evidence="3">RIC1 C-terminal alpha solenoid region domain-containing protein</fullName>
    </recommendedName>
</protein>
<dbReference type="InterPro" id="IPR040096">
    <property type="entry name" value="Ric1"/>
</dbReference>
<evidence type="ECO:0000313" key="4">
    <source>
        <dbReference type="EMBL" id="KAK5778817.1"/>
    </source>
</evidence>
<dbReference type="InterPro" id="IPR009771">
    <property type="entry name" value="RIC1_C"/>
</dbReference>
<evidence type="ECO:0000259" key="3">
    <source>
        <dbReference type="Pfam" id="PF07064"/>
    </source>
</evidence>
<gene>
    <name evidence="4" type="ORF">RI543_003741</name>
</gene>
<evidence type="ECO:0000256" key="2">
    <source>
        <dbReference type="ARBA" id="ARBA00023136"/>
    </source>
</evidence>
<dbReference type="Pfam" id="PF07064">
    <property type="entry name" value="RIC1"/>
    <property type="match status" value="1"/>
</dbReference>
<comment type="caution">
    <text evidence="4">The sequence shown here is derived from an EMBL/GenBank/DDBJ whole genome shotgun (WGS) entry which is preliminary data.</text>
</comment>
<sequence>MLLWPINPPSQFKIPSRSSKLNNEDFNDNHILDILIIPFANIVVILTPSRVLIYNLKPIALVAVQERTQASIDEFGLNISLKSSNAFQYTSNKFSLDYQNDTSLANPGKLVFYVTTEKHFLLTYQILKNSTPITIFRDYGLPVTDPSKVIENVSEEYDDNLDDDTLTVFETNRSSKIIQNGLVACKEKSLLQRIMNNQDNSDELPVKRVELRLKIILKFDFNLIDVFGFKKFTSIKEGRYEENLIILHENGLQVLNLVDFKFIDSTLIKLLKGFKVCIFKEKIIVVSYDSDTQQTIINEIDFENLRTNSTVLSEELSIVSVFQGGYGIALIYEKKVLIFDPILNKVTFQFTVPFSIKLCKYVNDDVFIFISAQNDIYFYSRNGNHLFCANYEEDDPLSVPLFQYSNYSYFHDTLITTTEDGQYQLWQLWKEAKQGQWNFRTPVTFILQRDNDIMLYSPKGDSPLNHDRFPIIKLPLKSLNNYISLIRINGNLKLLATYIANKNILLIYNLETNVWFNYPEITIIDLQWLSNNYLVMNTINDDGNASLQCIHVPLQGAETNTLTDMLVWEYRVSSSTIINSFHVNTLCKFKPLKIKSKDQNMEYLQYEKYYKTGEIIIVTNSEIIFFDVISAIYSNGINVLKKIFEYTKVNISNEPYLQNIQWAMNIRDDILLYTSDKIYRLLKLENGHWQNIELLHNVERIIDILQNKIYLIESNRYTIYDLEDLWDEKKELLTISIDEDGYPISVTPESAILHKLDCVFNKEFSKLVIKHDIYLDKLIIAELERGQTPDSITFQFYGLKHYKFALEKILSTKVLGDEDLTEILQLVKACSIPMGQSKKHPYSDMLEIISNCLRKIEIQYWSKLFNSLKMTPRDLLGICIEGNEAKTLGVLLLVFLNYNETGLIKDLTKNRKNQPSTKLPDIDEHEERQEKIIVDSTIDTNNNPIFQSGNNDSICNTLTDEELMLRVLNVLVTSAAATDEPSRASEAWDMCFQLIRFLKELDKQNNTNLVQKALEMLC</sequence>
<dbReference type="GO" id="GO:0034066">
    <property type="term" value="C:Ric1-Rgp1 guanyl-nucleotide exchange factor complex"/>
    <property type="evidence" value="ECO:0007669"/>
    <property type="project" value="InterPro"/>
</dbReference>
<dbReference type="SUPFAM" id="SSF50978">
    <property type="entry name" value="WD40 repeat-like"/>
    <property type="match status" value="1"/>
</dbReference>
<dbReference type="InterPro" id="IPR036322">
    <property type="entry name" value="WD40_repeat_dom_sf"/>
</dbReference>
<dbReference type="PANTHER" id="PTHR22746:SF10">
    <property type="entry name" value="GUANINE NUCLEOTIDE EXCHANGE FACTOR SUBUNIT RIC1"/>
    <property type="match status" value="1"/>
</dbReference>
<evidence type="ECO:0000313" key="5">
    <source>
        <dbReference type="Proteomes" id="UP001306508"/>
    </source>
</evidence>
<keyword evidence="5" id="KW-1185">Reference proteome</keyword>
<name>A0AAN8A6K1_9SACH</name>
<dbReference type="Proteomes" id="UP001306508">
    <property type="component" value="Unassembled WGS sequence"/>
</dbReference>